<reference evidence="3" key="1">
    <citation type="journal article" date="2021" name="Nat. Commun.">
        <title>Genetic determinants of endophytism in the Arabidopsis root mycobiome.</title>
        <authorList>
            <person name="Mesny F."/>
            <person name="Miyauchi S."/>
            <person name="Thiergart T."/>
            <person name="Pickel B."/>
            <person name="Atanasova L."/>
            <person name="Karlsson M."/>
            <person name="Huettel B."/>
            <person name="Barry K.W."/>
            <person name="Haridas S."/>
            <person name="Chen C."/>
            <person name="Bauer D."/>
            <person name="Andreopoulos W."/>
            <person name="Pangilinan J."/>
            <person name="LaButti K."/>
            <person name="Riley R."/>
            <person name="Lipzen A."/>
            <person name="Clum A."/>
            <person name="Drula E."/>
            <person name="Henrissat B."/>
            <person name="Kohler A."/>
            <person name="Grigoriev I.V."/>
            <person name="Martin F.M."/>
            <person name="Hacquard S."/>
        </authorList>
    </citation>
    <scope>NUCLEOTIDE SEQUENCE</scope>
    <source>
        <strain evidence="3">MPI-CAGE-CH-0230</strain>
    </source>
</reference>
<keyword evidence="4" id="KW-1185">Reference proteome</keyword>
<feature type="compositionally biased region" description="Basic and acidic residues" evidence="1">
    <location>
        <begin position="385"/>
        <end position="396"/>
    </location>
</feature>
<dbReference type="InterPro" id="IPR018961">
    <property type="entry name" value="DnaJ_homolog_subfam-C_membr-28"/>
</dbReference>
<feature type="domain" description="DnaJ homologue subfamily C member 28 conserved" evidence="2">
    <location>
        <begin position="268"/>
        <end position="337"/>
    </location>
</feature>
<evidence type="ECO:0000259" key="2">
    <source>
        <dbReference type="Pfam" id="PF09350"/>
    </source>
</evidence>
<feature type="compositionally biased region" description="Low complexity" evidence="1">
    <location>
        <begin position="52"/>
        <end position="65"/>
    </location>
</feature>
<feature type="region of interest" description="Disordered" evidence="1">
    <location>
        <begin position="31"/>
        <end position="87"/>
    </location>
</feature>
<feature type="compositionally biased region" description="Polar residues" evidence="1">
    <location>
        <begin position="419"/>
        <end position="428"/>
    </location>
</feature>
<dbReference type="PANTHER" id="PTHR39394">
    <property type="entry name" value="YALI0E31793P"/>
    <property type="match status" value="1"/>
</dbReference>
<proteinExistence type="predicted"/>
<comment type="caution">
    <text evidence="3">The sequence shown here is derived from an EMBL/GenBank/DDBJ whole genome shotgun (WGS) entry which is preliminary data.</text>
</comment>
<gene>
    <name evidence="3" type="ORF">B0I36DRAFT_371166</name>
</gene>
<evidence type="ECO:0000313" key="4">
    <source>
        <dbReference type="Proteomes" id="UP000756346"/>
    </source>
</evidence>
<evidence type="ECO:0000256" key="1">
    <source>
        <dbReference type="SAM" id="MobiDB-lite"/>
    </source>
</evidence>
<evidence type="ECO:0000313" key="3">
    <source>
        <dbReference type="EMBL" id="KAH7040568.1"/>
    </source>
</evidence>
<dbReference type="Pfam" id="PF09350">
    <property type="entry name" value="DJC28_CD"/>
    <property type="match status" value="1"/>
</dbReference>
<dbReference type="EMBL" id="JAGTJQ010000001">
    <property type="protein sequence ID" value="KAH7040568.1"/>
    <property type="molecule type" value="Genomic_DNA"/>
</dbReference>
<dbReference type="OrthoDB" id="1922282at2759"/>
<feature type="region of interest" description="Disordered" evidence="1">
    <location>
        <begin position="385"/>
        <end position="431"/>
    </location>
</feature>
<feature type="compositionally biased region" description="Polar residues" evidence="1">
    <location>
        <begin position="397"/>
        <end position="410"/>
    </location>
</feature>
<dbReference type="GeneID" id="70189536"/>
<name>A0A9P8YIC5_9PEZI</name>
<sequence length="580" mass="64368">MLTGHIPSVVDLKTSQWNEITESEWSWSRNGMVVNQTGSGTATTEHDDSSRRLAASADASDKTSSGPSNGTPVPEPREPGAMSQRLQEATEEALLTGGRAGRQAVEDAGFSEELKERLFARVQDAKFRAENASAFAEAGLPGHADRRTYADATSTVWTGTESTEDAVMRMLNDAHKPLPRGLRGGGKPTFPDLKPVDLRIRPEPQPSAGQRLANARERAAVYTGLGIKDKKENDLTDDEREARRAEFRERFKPAARTMPATLTGLASLANERIEDAIARGQFKNIPRGPGIERDTRADNPFIDTTEYIMNKMIKQQNIVPPWIDKQQELIKAVHVFRSRMRNDWKRHAARSIASRGGSLEEQVRTARRYALAEEIHNPAAIKKVNTEHSADAERVTESTSTASMANMQRQLSSELSEEMGSSTNTTVSHAEPDVIEASAVQNIQEPPVEEEDIMPLATPFRDPAWLALEKSYMELSIANINGITRAYNLMAPELAKKPYYSLERELNKCYAEVAPQLAETIRERAARPARKPDGDALVKTAGILDRFGTPTSSRVYDSKAPHYGFKEMWRDLFKGREATK</sequence>
<protein>
    <recommendedName>
        <fullName evidence="2">DnaJ homologue subfamily C member 28 conserved domain-containing protein</fullName>
    </recommendedName>
</protein>
<accession>A0A9P8YIC5</accession>
<dbReference type="AlphaFoldDB" id="A0A9P8YIC5"/>
<dbReference type="RefSeq" id="XP_046018623.1">
    <property type="nucleotide sequence ID" value="XM_046159990.1"/>
</dbReference>
<organism evidence="3 4">
    <name type="scientific">Microdochium trichocladiopsis</name>
    <dbReference type="NCBI Taxonomy" id="1682393"/>
    <lineage>
        <taxon>Eukaryota</taxon>
        <taxon>Fungi</taxon>
        <taxon>Dikarya</taxon>
        <taxon>Ascomycota</taxon>
        <taxon>Pezizomycotina</taxon>
        <taxon>Sordariomycetes</taxon>
        <taxon>Xylariomycetidae</taxon>
        <taxon>Xylariales</taxon>
        <taxon>Microdochiaceae</taxon>
        <taxon>Microdochium</taxon>
    </lineage>
</organism>
<feature type="compositionally biased region" description="Polar residues" evidence="1">
    <location>
        <begin position="31"/>
        <end position="43"/>
    </location>
</feature>
<dbReference type="PANTHER" id="PTHR39394:SF1">
    <property type="entry name" value="DNAJ HOMOLOGUE SUBFAMILY C MEMBER 28 CONSERVED DOMAIN-CONTAINING PROTEIN"/>
    <property type="match status" value="1"/>
</dbReference>
<dbReference type="Proteomes" id="UP000756346">
    <property type="component" value="Unassembled WGS sequence"/>
</dbReference>